<dbReference type="EMBL" id="FLUL01000001">
    <property type="protein sequence ID" value="SBV95891.1"/>
    <property type="molecule type" value="Genomic_DNA"/>
</dbReference>
<dbReference type="InterPro" id="IPR004919">
    <property type="entry name" value="GmrSD_N"/>
</dbReference>
<feature type="domain" description="GmrSD restriction endonucleases N-terminal" evidence="1">
    <location>
        <begin position="15"/>
        <end position="210"/>
    </location>
</feature>
<dbReference type="AlphaFoldDB" id="A0A212J8Z1"/>
<sequence length="603" mass="71623">MAEKELKAICELMGQTFTIPHYQRGYRWEDQEVTELLDDLWAFQKDKDSGDFYCLQPIVLQRNKEGNHDVLDGQQRLTTLYLLLVYLEERRKDDGYLQPIFSLNYATREKCEEFLSAKIFSNNEIDSSNIDFFHICKAYQCIDKWFKDEKHSGAKGKILNILLDKTEKGNRNVKIIHYEVEKETNPIDVFIRLNVGKIPLTDAELTKALLLQSDKYPLEELDFNKMRLHNIATEWDFIETTLQEKAFWYFLNDNSKTKSTHIEFIFDLLANKINADKQYFKISPKKYATFLIFSEHLQDLIDNEKLSRIKAVEKIWNSIIEYFEYFKEWFQNRTLYHYVGLLIAIKGNNIIESTVQRAKQFSKSKFKEYLEREIAMVIKNKKPIDKLVYEDENGRKTDYQDIIKILLLHNVHTTLRSSKENPRFPFELYKEQNWSLEHIYARNSQSLTDTAKQKEWLSDHIKSLSSSNIEGSYNKLISKMEGMRRQNEIDNATFEDIEEEVYESIEKSFEFGSDENIHLIKNLCLLDKATNSQLNNSVFDVKREKIKKRELTGFYIPVCSKNVFLKTYTVYPTTNAYWTKSDRNDYFKDIENTYNFFVNKLMV</sequence>
<organism evidence="2">
    <name type="scientific">uncultured Dysgonomonas sp</name>
    <dbReference type="NCBI Taxonomy" id="206096"/>
    <lineage>
        <taxon>Bacteria</taxon>
        <taxon>Pseudomonadati</taxon>
        <taxon>Bacteroidota</taxon>
        <taxon>Bacteroidia</taxon>
        <taxon>Bacteroidales</taxon>
        <taxon>Dysgonomonadaceae</taxon>
        <taxon>Dysgonomonas</taxon>
        <taxon>environmental samples</taxon>
    </lineage>
</organism>
<protein>
    <recommendedName>
        <fullName evidence="1">GmrSD restriction endonucleases N-terminal domain-containing protein</fullName>
    </recommendedName>
</protein>
<dbReference type="Pfam" id="PF03235">
    <property type="entry name" value="GmrSD_N"/>
    <property type="match status" value="1"/>
</dbReference>
<dbReference type="PANTHER" id="PTHR35149:SF1">
    <property type="entry name" value="DUF5655 DOMAIN-CONTAINING PROTEIN"/>
    <property type="match status" value="1"/>
</dbReference>
<accession>A0A212J8Z1</accession>
<proteinExistence type="predicted"/>
<name>A0A212J8Z1_9BACT</name>
<gene>
    <name evidence="2" type="ORF">KL86DYS2_10993</name>
</gene>
<evidence type="ECO:0000313" key="2">
    <source>
        <dbReference type="EMBL" id="SBV95891.1"/>
    </source>
</evidence>
<evidence type="ECO:0000259" key="1">
    <source>
        <dbReference type="Pfam" id="PF03235"/>
    </source>
</evidence>
<dbReference type="PANTHER" id="PTHR35149">
    <property type="entry name" value="SLL5132 PROTEIN"/>
    <property type="match status" value="1"/>
</dbReference>
<reference evidence="2" key="1">
    <citation type="submission" date="2016-04" db="EMBL/GenBank/DDBJ databases">
        <authorList>
            <person name="Evans L.H."/>
            <person name="Alamgir A."/>
            <person name="Owens N."/>
            <person name="Weber N.D."/>
            <person name="Virtaneva K."/>
            <person name="Barbian K."/>
            <person name="Babar A."/>
            <person name="Rosenke K."/>
        </authorList>
    </citation>
    <scope>NUCLEOTIDE SEQUENCE</scope>
    <source>
        <strain evidence="2">86-2</strain>
    </source>
</reference>
<dbReference type="RefSeq" id="WP_296947731.1">
    <property type="nucleotide sequence ID" value="NZ_LT599021.1"/>
</dbReference>